<keyword evidence="2" id="KW-0812">Transmembrane</keyword>
<keyword evidence="2" id="KW-1133">Transmembrane helix</keyword>
<comment type="caution">
    <text evidence="3">The sequence shown here is derived from an EMBL/GenBank/DDBJ whole genome shotgun (WGS) entry which is preliminary data.</text>
</comment>
<feature type="region of interest" description="Disordered" evidence="1">
    <location>
        <begin position="1"/>
        <end position="21"/>
    </location>
</feature>
<accession>A0ABP5FBC1</accession>
<evidence type="ECO:0000313" key="4">
    <source>
        <dbReference type="Proteomes" id="UP001500751"/>
    </source>
</evidence>
<dbReference type="RefSeq" id="WP_344664842.1">
    <property type="nucleotide sequence ID" value="NZ_BAAAQN010000006.1"/>
</dbReference>
<gene>
    <name evidence="3" type="ORF">GCM10009839_15730</name>
</gene>
<dbReference type="Proteomes" id="UP001500751">
    <property type="component" value="Unassembled WGS sequence"/>
</dbReference>
<keyword evidence="2" id="KW-0472">Membrane</keyword>
<protein>
    <submittedName>
        <fullName evidence="3">Uncharacterized protein</fullName>
    </submittedName>
</protein>
<feature type="compositionally biased region" description="Polar residues" evidence="1">
    <location>
        <begin position="1"/>
        <end position="13"/>
    </location>
</feature>
<feature type="transmembrane region" description="Helical" evidence="2">
    <location>
        <begin position="82"/>
        <end position="101"/>
    </location>
</feature>
<organism evidence="3 4">
    <name type="scientific">Catenulispora yoronensis</name>
    <dbReference type="NCBI Taxonomy" id="450799"/>
    <lineage>
        <taxon>Bacteria</taxon>
        <taxon>Bacillati</taxon>
        <taxon>Actinomycetota</taxon>
        <taxon>Actinomycetes</taxon>
        <taxon>Catenulisporales</taxon>
        <taxon>Catenulisporaceae</taxon>
        <taxon>Catenulispora</taxon>
    </lineage>
</organism>
<evidence type="ECO:0000256" key="2">
    <source>
        <dbReference type="SAM" id="Phobius"/>
    </source>
</evidence>
<sequence>MTMSEVTATTEPNEPNDLATPIATAGRNTLTAPAAQNTLTAAHAPNALAAPHALTALTALSALNTPAAAPAKPAAPSVHRRAILTWIAVYPTITLIQSLLGTHVAGYPLPVRTLLLTVLVAPLVVYLVLPAVMKAHAKVVRGTAGRGISA</sequence>
<feature type="transmembrane region" description="Helical" evidence="2">
    <location>
        <begin position="113"/>
        <end position="132"/>
    </location>
</feature>
<keyword evidence="4" id="KW-1185">Reference proteome</keyword>
<proteinExistence type="predicted"/>
<name>A0ABP5FBC1_9ACTN</name>
<dbReference type="EMBL" id="BAAAQN010000006">
    <property type="protein sequence ID" value="GAA2020018.1"/>
    <property type="molecule type" value="Genomic_DNA"/>
</dbReference>
<reference evidence="4" key="1">
    <citation type="journal article" date="2019" name="Int. J. Syst. Evol. Microbiol.">
        <title>The Global Catalogue of Microorganisms (GCM) 10K type strain sequencing project: providing services to taxonomists for standard genome sequencing and annotation.</title>
        <authorList>
            <consortium name="The Broad Institute Genomics Platform"/>
            <consortium name="The Broad Institute Genome Sequencing Center for Infectious Disease"/>
            <person name="Wu L."/>
            <person name="Ma J."/>
        </authorList>
    </citation>
    <scope>NUCLEOTIDE SEQUENCE [LARGE SCALE GENOMIC DNA]</scope>
    <source>
        <strain evidence="4">JCM 16014</strain>
    </source>
</reference>
<evidence type="ECO:0000313" key="3">
    <source>
        <dbReference type="EMBL" id="GAA2020018.1"/>
    </source>
</evidence>
<evidence type="ECO:0000256" key="1">
    <source>
        <dbReference type="SAM" id="MobiDB-lite"/>
    </source>
</evidence>